<evidence type="ECO:0000313" key="2">
    <source>
        <dbReference type="EMBL" id="ODQ44563.1"/>
    </source>
</evidence>
<evidence type="ECO:0000313" key="3">
    <source>
        <dbReference type="Proteomes" id="UP000094455"/>
    </source>
</evidence>
<gene>
    <name evidence="2" type="ORF">PICMEDRAFT_74295</name>
</gene>
<organism evidence="2 3">
    <name type="scientific">Pichia membranifaciens NRRL Y-2026</name>
    <dbReference type="NCBI Taxonomy" id="763406"/>
    <lineage>
        <taxon>Eukaryota</taxon>
        <taxon>Fungi</taxon>
        <taxon>Dikarya</taxon>
        <taxon>Ascomycota</taxon>
        <taxon>Saccharomycotina</taxon>
        <taxon>Pichiomycetes</taxon>
        <taxon>Pichiales</taxon>
        <taxon>Pichiaceae</taxon>
        <taxon>Pichia</taxon>
    </lineage>
</organism>
<dbReference type="EMBL" id="KV454006">
    <property type="protein sequence ID" value="ODQ44563.1"/>
    <property type="molecule type" value="Genomic_DNA"/>
</dbReference>
<dbReference type="RefSeq" id="XP_019015676.1">
    <property type="nucleotide sequence ID" value="XM_019164730.1"/>
</dbReference>
<feature type="compositionally biased region" description="Low complexity" evidence="1">
    <location>
        <begin position="69"/>
        <end position="85"/>
    </location>
</feature>
<name>A0A1E3NGU1_9ASCO</name>
<reference evidence="2 3" key="1">
    <citation type="journal article" date="2016" name="Proc. Natl. Acad. Sci. U.S.A.">
        <title>Comparative genomics of biotechnologically important yeasts.</title>
        <authorList>
            <person name="Riley R."/>
            <person name="Haridas S."/>
            <person name="Wolfe K.H."/>
            <person name="Lopes M.R."/>
            <person name="Hittinger C.T."/>
            <person name="Goeker M."/>
            <person name="Salamov A.A."/>
            <person name="Wisecaver J.H."/>
            <person name="Long T.M."/>
            <person name="Calvey C.H."/>
            <person name="Aerts A.L."/>
            <person name="Barry K.W."/>
            <person name="Choi C."/>
            <person name="Clum A."/>
            <person name="Coughlan A.Y."/>
            <person name="Deshpande S."/>
            <person name="Douglass A.P."/>
            <person name="Hanson S.J."/>
            <person name="Klenk H.-P."/>
            <person name="LaButti K.M."/>
            <person name="Lapidus A."/>
            <person name="Lindquist E.A."/>
            <person name="Lipzen A.M."/>
            <person name="Meier-Kolthoff J.P."/>
            <person name="Ohm R.A."/>
            <person name="Otillar R.P."/>
            <person name="Pangilinan J.L."/>
            <person name="Peng Y."/>
            <person name="Rokas A."/>
            <person name="Rosa C.A."/>
            <person name="Scheuner C."/>
            <person name="Sibirny A.A."/>
            <person name="Slot J.C."/>
            <person name="Stielow J.B."/>
            <person name="Sun H."/>
            <person name="Kurtzman C.P."/>
            <person name="Blackwell M."/>
            <person name="Grigoriev I.V."/>
            <person name="Jeffries T.W."/>
        </authorList>
    </citation>
    <scope>NUCLEOTIDE SEQUENCE [LARGE SCALE GENOMIC DNA]</scope>
    <source>
        <strain evidence="2 3">NRRL Y-2026</strain>
    </source>
</reference>
<proteinExistence type="predicted"/>
<accession>A0A1E3NGU1</accession>
<evidence type="ECO:0000256" key="1">
    <source>
        <dbReference type="SAM" id="MobiDB-lite"/>
    </source>
</evidence>
<dbReference type="OrthoDB" id="3997858at2759"/>
<keyword evidence="3" id="KW-1185">Reference proteome</keyword>
<feature type="region of interest" description="Disordered" evidence="1">
    <location>
        <begin position="52"/>
        <end position="91"/>
    </location>
</feature>
<dbReference type="AlphaFoldDB" id="A0A1E3NGU1"/>
<dbReference type="Proteomes" id="UP000094455">
    <property type="component" value="Unassembled WGS sequence"/>
</dbReference>
<feature type="compositionally biased region" description="Polar residues" evidence="1">
    <location>
        <begin position="52"/>
        <end position="68"/>
    </location>
</feature>
<protein>
    <submittedName>
        <fullName evidence="2">Uncharacterized protein</fullName>
    </submittedName>
</protein>
<sequence length="476" mass="53992">MESLIYPSCAPVTSLSLVSVSTTSADRCQVNSRNLSHLDDIYKNSIFSHSFSATQSRQNQDGTETRQNSKSSIDSDISTASTTYSKSRSNSNLVTLSPSLKTAYLIKRGSFKKQRSFCNSIEDTIFDSSGFSYFSHRSSITSVSSVEGNGPHPLMVPESVIDDDESNKDRFFTKTSEESDNIDYASYTPQKEILKPPDEQTPSSLKKTTEGLLPFLKKLHGAIQRSSNSFYELKLAQLNLRSTEEVPLETFAQKFEALPTAHENVDLNPNLVDSENFLPLQLCGKTRRIREHRVNPYYLLQYALDTSVREKKLLNCIPNEELDIFDNLLLERYSELSESITFPLNEQIFDEMFYLKLQSQLQFFNNYENVNDEHIYHLKLASIARFKLCATITLPPRLDDVPSISSLIDDIYPTASLDTCHVPWLNIMDLKSGKAINRLTRSAGLLKGSNIQYVSKKCSSKRWVCVNNDQVDKQFM</sequence>
<dbReference type="GeneID" id="30181417"/>